<sequence length="396" mass="43555">MTINVFAVPVFFVVFREMLETVVIVSVLLAFLKQTLGGPNRDDRTYKKLVKQVWYGTFSGLLIVLIVGAIFIAIFYRYGKDKWGSTEYKWEGGFAIVATVIISVVGAALLRVSKMQEKWRVKLANHVENGPLPGYGWQAFKVWCERYVMFAVPFLTILREGLEAVIFIAGVSFSAPASAVPLPVVMGVIAGTFVGYMIYKGGASAKLQVFLIVSTCFLYLIAAGLFSKAVWYLQQDMWNKAVGTDAAELGAGAGSYDIGQSVWHVNFGNPELNGGGGWGIFNAILGWQNSATYGSVISYNVYWIIIVIGFLVMRYKENTGHLPFMKSRLVLSMKSKGFPFLRSKNQEPVHPKEELSSVINTSNASSGIFERGSSAQTVPEKAITTVHAAPTRTNSE</sequence>
<accession>A0A2J6QJZ2</accession>
<dbReference type="EMBL" id="KZ613467">
    <property type="protein sequence ID" value="PMD26570.1"/>
    <property type="molecule type" value="Genomic_DNA"/>
</dbReference>
<name>A0A2J6QJZ2_9HELO</name>
<feature type="transmembrane region" description="Helical" evidence="8">
    <location>
        <begin position="147"/>
        <end position="173"/>
    </location>
</feature>
<evidence type="ECO:0000313" key="10">
    <source>
        <dbReference type="Proteomes" id="UP000235672"/>
    </source>
</evidence>
<evidence type="ECO:0000256" key="5">
    <source>
        <dbReference type="ARBA" id="ARBA00022989"/>
    </source>
</evidence>
<feature type="region of interest" description="Disordered" evidence="7">
    <location>
        <begin position="367"/>
        <end position="396"/>
    </location>
</feature>
<dbReference type="PANTHER" id="PTHR31632:SF2">
    <property type="entry name" value="PLASMA MEMBRANE IRON PERMEASE"/>
    <property type="match status" value="1"/>
</dbReference>
<dbReference type="STRING" id="1745343.A0A2J6QJZ2"/>
<keyword evidence="3" id="KW-0406">Ion transport</keyword>
<keyword evidence="3" id="KW-0410">Iron transport</keyword>
<feature type="transmembrane region" description="Helical" evidence="8">
    <location>
        <begin position="6"/>
        <end position="32"/>
    </location>
</feature>
<evidence type="ECO:0000256" key="7">
    <source>
        <dbReference type="SAM" id="MobiDB-lite"/>
    </source>
</evidence>
<evidence type="ECO:0000256" key="6">
    <source>
        <dbReference type="ARBA" id="ARBA00023136"/>
    </source>
</evidence>
<dbReference type="GO" id="GO:0033573">
    <property type="term" value="C:high-affinity iron permease complex"/>
    <property type="evidence" value="ECO:0007669"/>
    <property type="project" value="InterPro"/>
</dbReference>
<evidence type="ECO:0000256" key="1">
    <source>
        <dbReference type="ARBA" id="ARBA00004141"/>
    </source>
</evidence>
<comment type="similarity">
    <text evidence="2">Belongs to the oxidase-dependent Fe transporter (OFeT) (TC 9.A.10.1) family.</text>
</comment>
<feature type="transmembrane region" description="Helical" evidence="8">
    <location>
        <begin position="53"/>
        <end position="78"/>
    </location>
</feature>
<evidence type="ECO:0000313" key="9">
    <source>
        <dbReference type="EMBL" id="PMD26570.1"/>
    </source>
</evidence>
<evidence type="ECO:0000256" key="8">
    <source>
        <dbReference type="SAM" id="Phobius"/>
    </source>
</evidence>
<dbReference type="AlphaFoldDB" id="A0A2J6QJZ2"/>
<feature type="transmembrane region" description="Helical" evidence="8">
    <location>
        <begin position="296"/>
        <end position="315"/>
    </location>
</feature>
<dbReference type="PANTHER" id="PTHR31632">
    <property type="entry name" value="IRON TRANSPORTER FTH1"/>
    <property type="match status" value="1"/>
</dbReference>
<gene>
    <name evidence="9" type="ORF">NA56DRAFT_617263</name>
</gene>
<keyword evidence="10" id="KW-1185">Reference proteome</keyword>
<evidence type="ECO:0000256" key="3">
    <source>
        <dbReference type="ARBA" id="ARBA00022496"/>
    </source>
</evidence>
<comment type="subcellular location">
    <subcellularLocation>
        <location evidence="1">Membrane</location>
        <topology evidence="1">Multi-pass membrane protein</topology>
    </subcellularLocation>
</comment>
<keyword evidence="5 8" id="KW-1133">Transmembrane helix</keyword>
<keyword evidence="3" id="KW-0813">Transport</keyword>
<feature type="transmembrane region" description="Helical" evidence="8">
    <location>
        <begin position="179"/>
        <end position="199"/>
    </location>
</feature>
<feature type="transmembrane region" description="Helical" evidence="8">
    <location>
        <begin position="211"/>
        <end position="233"/>
    </location>
</feature>
<dbReference type="Pfam" id="PF03239">
    <property type="entry name" value="FTR1"/>
    <property type="match status" value="1"/>
</dbReference>
<dbReference type="GO" id="GO:0015093">
    <property type="term" value="F:ferrous iron transmembrane transporter activity"/>
    <property type="evidence" value="ECO:0007669"/>
    <property type="project" value="TreeGrafter"/>
</dbReference>
<feature type="transmembrane region" description="Helical" evidence="8">
    <location>
        <begin position="90"/>
        <end position="110"/>
    </location>
</feature>
<protein>
    <submittedName>
        <fullName evidence="9">Plasma membrane iron permease</fullName>
    </submittedName>
</protein>
<dbReference type="InterPro" id="IPR004923">
    <property type="entry name" value="FTR1/Fip1/EfeU"/>
</dbReference>
<evidence type="ECO:0000256" key="4">
    <source>
        <dbReference type="ARBA" id="ARBA00022692"/>
    </source>
</evidence>
<dbReference type="OrthoDB" id="4364at2759"/>
<keyword evidence="4 8" id="KW-0812">Transmembrane</keyword>
<dbReference type="Proteomes" id="UP000235672">
    <property type="component" value="Unassembled WGS sequence"/>
</dbReference>
<reference evidence="9 10" key="1">
    <citation type="submission" date="2016-05" db="EMBL/GenBank/DDBJ databases">
        <title>A degradative enzymes factory behind the ericoid mycorrhizal symbiosis.</title>
        <authorList>
            <consortium name="DOE Joint Genome Institute"/>
            <person name="Martino E."/>
            <person name="Morin E."/>
            <person name="Grelet G."/>
            <person name="Kuo A."/>
            <person name="Kohler A."/>
            <person name="Daghino S."/>
            <person name="Barry K."/>
            <person name="Choi C."/>
            <person name="Cichocki N."/>
            <person name="Clum A."/>
            <person name="Copeland A."/>
            <person name="Hainaut M."/>
            <person name="Haridas S."/>
            <person name="Labutti K."/>
            <person name="Lindquist E."/>
            <person name="Lipzen A."/>
            <person name="Khouja H.-R."/>
            <person name="Murat C."/>
            <person name="Ohm R."/>
            <person name="Olson A."/>
            <person name="Spatafora J."/>
            <person name="Veneault-Fourrey C."/>
            <person name="Henrissat B."/>
            <person name="Grigoriev I."/>
            <person name="Martin F."/>
            <person name="Perotto S."/>
        </authorList>
    </citation>
    <scope>NUCLEOTIDE SEQUENCE [LARGE SCALE GENOMIC DNA]</scope>
    <source>
        <strain evidence="9 10">UAMH 7357</strain>
    </source>
</reference>
<keyword evidence="6 8" id="KW-0472">Membrane</keyword>
<proteinExistence type="inferred from homology"/>
<organism evidence="9 10">
    <name type="scientific">Hyaloscypha hepaticicola</name>
    <dbReference type="NCBI Taxonomy" id="2082293"/>
    <lineage>
        <taxon>Eukaryota</taxon>
        <taxon>Fungi</taxon>
        <taxon>Dikarya</taxon>
        <taxon>Ascomycota</taxon>
        <taxon>Pezizomycotina</taxon>
        <taxon>Leotiomycetes</taxon>
        <taxon>Helotiales</taxon>
        <taxon>Hyaloscyphaceae</taxon>
        <taxon>Hyaloscypha</taxon>
    </lineage>
</organism>
<evidence type="ECO:0000256" key="2">
    <source>
        <dbReference type="ARBA" id="ARBA00008333"/>
    </source>
</evidence>
<keyword evidence="3" id="KW-0408">Iron</keyword>